<keyword evidence="10 12" id="KW-0407">Ion channel</keyword>
<dbReference type="PIRSF" id="PIRSF005465">
    <property type="entry name" value="GIRK_kir"/>
    <property type="match status" value="1"/>
</dbReference>
<dbReference type="AlphaFoldDB" id="A0AAD5L1B8"/>
<evidence type="ECO:0000256" key="1">
    <source>
        <dbReference type="ARBA" id="ARBA00004141"/>
    </source>
</evidence>
<evidence type="ECO:0000256" key="8">
    <source>
        <dbReference type="ARBA" id="ARBA00023065"/>
    </source>
</evidence>
<keyword evidence="8 12" id="KW-0406">Ion transport</keyword>
<evidence type="ECO:0000256" key="9">
    <source>
        <dbReference type="ARBA" id="ARBA00023136"/>
    </source>
</evidence>
<dbReference type="PANTHER" id="PTHR11767">
    <property type="entry name" value="INWARD RECTIFIER POTASSIUM CHANNEL"/>
    <property type="match status" value="1"/>
</dbReference>
<evidence type="ECO:0000256" key="13">
    <source>
        <dbReference type="SAM" id="MobiDB-lite"/>
    </source>
</evidence>
<dbReference type="GO" id="GO:0034702">
    <property type="term" value="C:monoatomic ion channel complex"/>
    <property type="evidence" value="ECO:0007669"/>
    <property type="project" value="UniProtKB-KW"/>
</dbReference>
<sequence length="390" mass="43420">MESSTAGIESLEPMLPSSGKQGWNNSNPEQTTTSRSIVITPRQDQQTSLIRKRNNFRRLVTKSGESNISNGQITGPGTGTFVGLFTWLVDAKWRWTGFIFFASFYLTWTMFAVLFWLICYFHGDFETKESGLDGDVLSNSSQPCVENIRDFTSIFLFSLEIQTTIGFGFSRVTEDCAAAIVTLTVQAILGTIIEAFLVGVVFTKLVRTKWRAQAIAFSQYSVICHQDGLLCLMFRIADRHTSRIIGARIRATLVSQTRTTREGHVVTLDQQPLRLHPSGEDSDLLLLWPTTIVHSITVESPLYGMSEADMMQAAFEIIVTLEGTTSSTDMSTQAMTSYLPCEILWGYRFDDMIGAKSDNGRPTVDHSLMDSIYPVGITAEDNGSVEFNPD</sequence>
<evidence type="ECO:0000256" key="3">
    <source>
        <dbReference type="ARBA" id="ARBA00022538"/>
    </source>
</evidence>
<keyword evidence="7 14" id="KW-1133">Transmembrane helix</keyword>
<dbReference type="InterPro" id="IPR016449">
    <property type="entry name" value="K_chnl_inward-rec_Kir"/>
</dbReference>
<dbReference type="PANTHER" id="PTHR11767:SF102">
    <property type="entry name" value="INWARDLY RECTIFYING POTASSIUM CHANNEL 1, ISOFORM F"/>
    <property type="match status" value="1"/>
</dbReference>
<evidence type="ECO:0000256" key="4">
    <source>
        <dbReference type="ARBA" id="ARBA00022692"/>
    </source>
</evidence>
<feature type="compositionally biased region" description="Polar residues" evidence="13">
    <location>
        <begin position="18"/>
        <end position="46"/>
    </location>
</feature>
<proteinExistence type="inferred from homology"/>
<keyword evidence="6 12" id="KW-0630">Potassium</keyword>
<gene>
    <name evidence="17" type="ORF">GHT06_010610</name>
</gene>
<accession>A0AAD5L1B8</accession>
<reference evidence="17 18" key="1">
    <citation type="submission" date="2022-05" db="EMBL/GenBank/DDBJ databases">
        <title>A multi-omics perspective on studying reproductive biology in Daphnia sinensis.</title>
        <authorList>
            <person name="Jia J."/>
        </authorList>
    </citation>
    <scope>NUCLEOTIDE SEQUENCE [LARGE SCALE GENOMIC DNA]</scope>
    <source>
        <strain evidence="17 18">WSL</strain>
    </source>
</reference>
<dbReference type="GO" id="GO:0005242">
    <property type="term" value="F:inward rectifier potassium channel activity"/>
    <property type="evidence" value="ECO:0007669"/>
    <property type="project" value="InterPro"/>
</dbReference>
<evidence type="ECO:0000256" key="12">
    <source>
        <dbReference type="RuleBase" id="RU003822"/>
    </source>
</evidence>
<dbReference type="SUPFAM" id="SSF81324">
    <property type="entry name" value="Voltage-gated potassium channels"/>
    <property type="match status" value="1"/>
</dbReference>
<organism evidence="17 18">
    <name type="scientific">Daphnia sinensis</name>
    <dbReference type="NCBI Taxonomy" id="1820382"/>
    <lineage>
        <taxon>Eukaryota</taxon>
        <taxon>Metazoa</taxon>
        <taxon>Ecdysozoa</taxon>
        <taxon>Arthropoda</taxon>
        <taxon>Crustacea</taxon>
        <taxon>Branchiopoda</taxon>
        <taxon>Diplostraca</taxon>
        <taxon>Cladocera</taxon>
        <taxon>Anomopoda</taxon>
        <taxon>Daphniidae</taxon>
        <taxon>Daphnia</taxon>
        <taxon>Daphnia similis group</taxon>
    </lineage>
</organism>
<dbReference type="GO" id="GO:0005886">
    <property type="term" value="C:plasma membrane"/>
    <property type="evidence" value="ECO:0007669"/>
    <property type="project" value="TreeGrafter"/>
</dbReference>
<dbReference type="GO" id="GO:1990573">
    <property type="term" value="P:potassium ion import across plasma membrane"/>
    <property type="evidence" value="ECO:0007669"/>
    <property type="project" value="TreeGrafter"/>
</dbReference>
<dbReference type="InterPro" id="IPR014756">
    <property type="entry name" value="Ig_E-set"/>
</dbReference>
<evidence type="ECO:0000313" key="18">
    <source>
        <dbReference type="Proteomes" id="UP000820818"/>
    </source>
</evidence>
<name>A0AAD5L1B8_9CRUS</name>
<evidence type="ECO:0000313" key="17">
    <source>
        <dbReference type="EMBL" id="KAI9563152.1"/>
    </source>
</evidence>
<protein>
    <submittedName>
        <fullName evidence="17">Uncharacterized protein</fullName>
    </submittedName>
</protein>
<dbReference type="Gene3D" id="1.10.287.70">
    <property type="match status" value="1"/>
</dbReference>
<evidence type="ECO:0000256" key="10">
    <source>
        <dbReference type="ARBA" id="ARBA00023303"/>
    </source>
</evidence>
<dbReference type="InterPro" id="IPR013518">
    <property type="entry name" value="K_chnl_inward-rec_Kir_cyto"/>
</dbReference>
<comment type="similarity">
    <text evidence="12">Belongs to the inward rectifier-type potassium channel (TC 1.A.2.1) family.</text>
</comment>
<dbReference type="InterPro" id="IPR040445">
    <property type="entry name" value="Kir_TM"/>
</dbReference>
<dbReference type="EMBL" id="WJBH02000002">
    <property type="protein sequence ID" value="KAI9563152.1"/>
    <property type="molecule type" value="Genomic_DNA"/>
</dbReference>
<feature type="domain" description="Inward rectifier potassium channel C-terminal" evidence="16">
    <location>
        <begin position="215"/>
        <end position="377"/>
    </location>
</feature>
<dbReference type="InterPro" id="IPR041647">
    <property type="entry name" value="IRK_C"/>
</dbReference>
<comment type="subcellular location">
    <subcellularLocation>
        <location evidence="1 12">Membrane</location>
        <topology evidence="1 12">Multi-pass membrane protein</topology>
    </subcellularLocation>
</comment>
<keyword evidence="18" id="KW-1185">Reference proteome</keyword>
<evidence type="ECO:0000256" key="6">
    <source>
        <dbReference type="ARBA" id="ARBA00022958"/>
    </source>
</evidence>
<dbReference type="GO" id="GO:0034765">
    <property type="term" value="P:regulation of monoatomic ion transmembrane transport"/>
    <property type="evidence" value="ECO:0007669"/>
    <property type="project" value="TreeGrafter"/>
</dbReference>
<dbReference type="Pfam" id="PF01007">
    <property type="entry name" value="IRK"/>
    <property type="match status" value="1"/>
</dbReference>
<keyword evidence="9 14" id="KW-0472">Membrane</keyword>
<evidence type="ECO:0000256" key="7">
    <source>
        <dbReference type="ARBA" id="ARBA00022989"/>
    </source>
</evidence>
<keyword evidence="2 12" id="KW-0813">Transport</keyword>
<dbReference type="Pfam" id="PF17655">
    <property type="entry name" value="IRK_C"/>
    <property type="match status" value="1"/>
</dbReference>
<feature type="region of interest" description="Disordered" evidence="13">
    <location>
        <begin position="1"/>
        <end position="46"/>
    </location>
</feature>
<evidence type="ECO:0000256" key="5">
    <source>
        <dbReference type="ARBA" id="ARBA00022882"/>
    </source>
</evidence>
<dbReference type="PRINTS" id="PR01320">
    <property type="entry name" value="KIRCHANNEL"/>
</dbReference>
<comment type="caution">
    <text evidence="17">The sequence shown here is derived from an EMBL/GenBank/DDBJ whole genome shotgun (WGS) entry which is preliminary data.</text>
</comment>
<keyword evidence="5 12" id="KW-0851">Voltage-gated channel</keyword>
<dbReference type="Gene3D" id="2.60.40.1400">
    <property type="entry name" value="G protein-activated inward rectifier potassium channel 1"/>
    <property type="match status" value="1"/>
</dbReference>
<feature type="domain" description="Potassium channel inwardly rectifying transmembrane" evidence="15">
    <location>
        <begin position="60"/>
        <end position="207"/>
    </location>
</feature>
<evidence type="ECO:0000256" key="14">
    <source>
        <dbReference type="SAM" id="Phobius"/>
    </source>
</evidence>
<keyword evidence="3 12" id="KW-0633">Potassium transport</keyword>
<feature type="transmembrane region" description="Helical" evidence="14">
    <location>
        <begin position="177"/>
        <end position="202"/>
    </location>
</feature>
<evidence type="ECO:0000256" key="11">
    <source>
        <dbReference type="PIRSR" id="PIRSR005465-1"/>
    </source>
</evidence>
<dbReference type="SUPFAM" id="SSF81296">
    <property type="entry name" value="E set domains"/>
    <property type="match status" value="1"/>
</dbReference>
<dbReference type="Proteomes" id="UP000820818">
    <property type="component" value="Linkage Group LG2"/>
</dbReference>
<evidence type="ECO:0000259" key="15">
    <source>
        <dbReference type="Pfam" id="PF01007"/>
    </source>
</evidence>
<evidence type="ECO:0000259" key="16">
    <source>
        <dbReference type="Pfam" id="PF17655"/>
    </source>
</evidence>
<feature type="site" description="Role in the control of polyamine-mediated channel gating and in the blocking by intracellular magnesium" evidence="11">
    <location>
        <position position="194"/>
    </location>
</feature>
<keyword evidence="4 12" id="KW-0812">Transmembrane</keyword>
<feature type="transmembrane region" description="Helical" evidence="14">
    <location>
        <begin position="98"/>
        <end position="123"/>
    </location>
</feature>
<evidence type="ECO:0000256" key="2">
    <source>
        <dbReference type="ARBA" id="ARBA00022448"/>
    </source>
</evidence>